<dbReference type="InterPro" id="IPR023806">
    <property type="entry name" value="CHP03905"/>
</dbReference>
<evidence type="ECO:0000313" key="13">
    <source>
        <dbReference type="Proteomes" id="UP000476820"/>
    </source>
</evidence>
<dbReference type="EMBL" id="SXFB01000001">
    <property type="protein sequence ID" value="NFV24811.1"/>
    <property type="molecule type" value="Genomic_DNA"/>
</dbReference>
<evidence type="ECO:0000313" key="8">
    <source>
        <dbReference type="EMBL" id="NFF86852.1"/>
    </source>
</evidence>
<reference evidence="12 13" key="2">
    <citation type="submission" date="2019-04" db="EMBL/GenBank/DDBJ databases">
        <title>Genome sequencing of Clostridium botulinum Groups I-IV and Clostridium butyricum.</title>
        <authorList>
            <person name="Brunt J."/>
            <person name="Van Vliet A.H.M."/>
            <person name="Stringer S.C."/>
            <person name="Carter A.T."/>
            <person name="Peck M.W."/>
        </authorList>
    </citation>
    <scope>NUCLEOTIDE SEQUENCE [LARGE SCALE GENOMIC DNA]</scope>
    <source>
        <strain evidence="8 13">1605</strain>
        <strain evidence="10 14">BL81</strain>
        <strain evidence="9 12">CB-K-33E</strain>
    </source>
</reference>
<reference evidence="7 11" key="1">
    <citation type="submission" date="2019-02" db="EMBL/GenBank/DDBJ databases">
        <title>Genome sequencing of Clostridium botulinum clinical isolates.</title>
        <authorList>
            <person name="Brunt J."/>
            <person name="Van Vliet A.H.M."/>
            <person name="Stringer S.C."/>
            <person name="Grant K.A."/>
            <person name="Carter A.C."/>
            <person name="Peck M.W."/>
        </authorList>
    </citation>
    <scope>NUCLEOTIDE SEQUENCE [LARGE SCALE GENOMIC DNA]</scope>
    <source>
        <strain evidence="7 11">H113700579</strain>
    </source>
</reference>
<dbReference type="Proteomes" id="UP000476820">
    <property type="component" value="Unassembled WGS sequence"/>
</dbReference>
<evidence type="ECO:0000259" key="6">
    <source>
        <dbReference type="Pfam" id="PF12637"/>
    </source>
</evidence>
<evidence type="ECO:0000313" key="14">
    <source>
        <dbReference type="Proteomes" id="UP000486903"/>
    </source>
</evidence>
<evidence type="ECO:0000256" key="5">
    <source>
        <dbReference type="ARBA" id="ARBA00047754"/>
    </source>
</evidence>
<dbReference type="EC" id="1.17.4.1" evidence="2"/>
<feature type="domain" description="TSCPD" evidence="6">
    <location>
        <begin position="4"/>
        <end position="77"/>
    </location>
</feature>
<evidence type="ECO:0000313" key="11">
    <source>
        <dbReference type="Proteomes" id="UP000472355"/>
    </source>
</evidence>
<evidence type="ECO:0000313" key="7">
    <source>
        <dbReference type="EMBL" id="NFA41130.1"/>
    </source>
</evidence>
<evidence type="ECO:0000313" key="12">
    <source>
        <dbReference type="Proteomes" id="UP000473681"/>
    </source>
</evidence>
<comment type="similarity">
    <text evidence="1">Belongs to the ribonucleoside diphosphate reductase class-2 family.</text>
</comment>
<dbReference type="EMBL" id="SWOV01000004">
    <property type="protein sequence ID" value="NFF86852.1"/>
    <property type="molecule type" value="Genomic_DNA"/>
</dbReference>
<evidence type="ECO:0000313" key="9">
    <source>
        <dbReference type="EMBL" id="NFN33534.1"/>
    </source>
</evidence>
<comment type="caution">
    <text evidence="7">The sequence shown here is derived from an EMBL/GenBank/DDBJ whole genome shotgun (WGS) entry which is preliminary data.</text>
</comment>
<gene>
    <name evidence="7" type="ORF">EXM65_00735</name>
    <name evidence="8" type="ORF">FC774_02875</name>
    <name evidence="9" type="ORF">FDB51_00010</name>
    <name evidence="10" type="ORF">FDG31_01245</name>
</gene>
<accession>A0A0C2SFB6</accession>
<dbReference type="OrthoDB" id="9801525at2"/>
<protein>
    <recommendedName>
        <fullName evidence="2">ribonucleoside-diphosphate reductase</fullName>
        <ecNumber evidence="2">1.17.4.1</ecNumber>
    </recommendedName>
</protein>
<proteinExistence type="inferred from homology"/>
<dbReference type="GO" id="GO:0000166">
    <property type="term" value="F:nucleotide binding"/>
    <property type="evidence" value="ECO:0007669"/>
    <property type="project" value="UniProtKB-KW"/>
</dbReference>
<dbReference type="RefSeq" id="WP_003370340.1">
    <property type="nucleotide sequence ID" value="NZ_CP010520.1"/>
</dbReference>
<dbReference type="Proteomes" id="UP000472355">
    <property type="component" value="Unassembled WGS sequence"/>
</dbReference>
<evidence type="ECO:0000256" key="2">
    <source>
        <dbReference type="ARBA" id="ARBA00012274"/>
    </source>
</evidence>
<sequence>MFSYKTQGVCSSTINIEIENNKIQTVNFIGGCAGNLLGISALVKNMDVDMAIEKLKGIKCGLKETSCPDQLAKALTEWKLGC</sequence>
<evidence type="ECO:0000256" key="3">
    <source>
        <dbReference type="ARBA" id="ARBA00022634"/>
    </source>
</evidence>
<organism evidence="7 11">
    <name type="scientific">Clostridium botulinum</name>
    <dbReference type="NCBI Taxonomy" id="1491"/>
    <lineage>
        <taxon>Bacteria</taxon>
        <taxon>Bacillati</taxon>
        <taxon>Bacillota</taxon>
        <taxon>Clostridia</taxon>
        <taxon>Eubacteriales</taxon>
        <taxon>Clostridiaceae</taxon>
        <taxon>Clostridium</taxon>
    </lineage>
</organism>
<name>A0A0C2SFB6_CLOBO</name>
<dbReference type="Proteomes" id="UP000473681">
    <property type="component" value="Unassembled WGS sequence"/>
</dbReference>
<dbReference type="InterPro" id="IPR024434">
    <property type="entry name" value="TSCPD_dom"/>
</dbReference>
<dbReference type="EMBL" id="SGKU01000001">
    <property type="protein sequence ID" value="NFA41130.1"/>
    <property type="molecule type" value="Genomic_DNA"/>
</dbReference>
<evidence type="ECO:0000313" key="10">
    <source>
        <dbReference type="EMBL" id="NFV24811.1"/>
    </source>
</evidence>
<evidence type="ECO:0000256" key="4">
    <source>
        <dbReference type="ARBA" id="ARBA00022741"/>
    </source>
</evidence>
<dbReference type="AlphaFoldDB" id="A0A0C2SFB6"/>
<keyword evidence="4" id="KW-0547">Nucleotide-binding</keyword>
<dbReference type="NCBIfam" id="TIGR03905">
    <property type="entry name" value="TIGR03905_4_Cys"/>
    <property type="match status" value="1"/>
</dbReference>
<dbReference type="Pfam" id="PF12637">
    <property type="entry name" value="TSCPD"/>
    <property type="match status" value="1"/>
</dbReference>
<dbReference type="GO" id="GO:0004748">
    <property type="term" value="F:ribonucleoside-diphosphate reductase activity, thioredoxin disulfide as acceptor"/>
    <property type="evidence" value="ECO:0007669"/>
    <property type="project" value="UniProtKB-EC"/>
</dbReference>
<keyword evidence="3" id="KW-0237">DNA synthesis</keyword>
<dbReference type="GO" id="GO:0071897">
    <property type="term" value="P:DNA biosynthetic process"/>
    <property type="evidence" value="ECO:0007669"/>
    <property type="project" value="UniProtKB-KW"/>
</dbReference>
<dbReference type="Proteomes" id="UP000486903">
    <property type="component" value="Unassembled WGS sequence"/>
</dbReference>
<dbReference type="EMBL" id="SWVK01000001">
    <property type="protein sequence ID" value="NFN33534.1"/>
    <property type="molecule type" value="Genomic_DNA"/>
</dbReference>
<evidence type="ECO:0000256" key="1">
    <source>
        <dbReference type="ARBA" id="ARBA00007405"/>
    </source>
</evidence>
<comment type="catalytic activity">
    <reaction evidence="5">
        <text>a 2'-deoxyribonucleoside 5'-diphosphate + [thioredoxin]-disulfide + H2O = a ribonucleoside 5'-diphosphate + [thioredoxin]-dithiol</text>
        <dbReference type="Rhea" id="RHEA:23252"/>
        <dbReference type="Rhea" id="RHEA-COMP:10698"/>
        <dbReference type="Rhea" id="RHEA-COMP:10700"/>
        <dbReference type="ChEBI" id="CHEBI:15377"/>
        <dbReference type="ChEBI" id="CHEBI:29950"/>
        <dbReference type="ChEBI" id="CHEBI:50058"/>
        <dbReference type="ChEBI" id="CHEBI:57930"/>
        <dbReference type="ChEBI" id="CHEBI:73316"/>
        <dbReference type="EC" id="1.17.4.1"/>
    </reaction>
</comment>